<protein>
    <recommendedName>
        <fullName evidence="7">Protein kinase domain-containing protein</fullName>
    </recommendedName>
</protein>
<evidence type="ECO:0000256" key="6">
    <source>
        <dbReference type="SAM" id="MobiDB-lite"/>
    </source>
</evidence>
<evidence type="ECO:0000256" key="2">
    <source>
        <dbReference type="ARBA" id="ARBA00022679"/>
    </source>
</evidence>
<sequence>MGCAQFVGSDASQARPQGKGRGSRRRVAPLPDDLRASAAAKLTLSAREQFASEYELGSALGRGAFGIVMSARKRSSHTMDAVKIVDSDEGQDWKRELATQEVEVWRAVGRHSNVAELRRVFCDSRVVFMVMEMCEFTVSEKADSDPELLQSRLPHLLHQMLLGLEACHRASVAHRDIKPDNYLIGHDESTVKLCDFNMSALLSPGQSLVGEFGTAPFMSPEMLVARHSIGTDVWSYGVMVYFMLFGELPYLPQETTSDAAKAAIRAGVPAPRYLKVTHRIRGSDSTSFCRDLLQREPSQRCSARDALGHPYFNAAFDAKKRPTMTGTQGILGSFESAMLELAGESECPSSFSELGD</sequence>
<dbReference type="Pfam" id="PF00069">
    <property type="entry name" value="Pkinase"/>
    <property type="match status" value="1"/>
</dbReference>
<evidence type="ECO:0000256" key="1">
    <source>
        <dbReference type="ARBA" id="ARBA00022527"/>
    </source>
</evidence>
<accession>A0ABN9XC55</accession>
<evidence type="ECO:0000313" key="8">
    <source>
        <dbReference type="EMBL" id="CAK0895500.1"/>
    </source>
</evidence>
<gene>
    <name evidence="8" type="ORF">PCOR1329_LOCUS74234</name>
</gene>
<keyword evidence="9" id="KW-1185">Reference proteome</keyword>
<feature type="domain" description="Protein kinase" evidence="7">
    <location>
        <begin position="54"/>
        <end position="312"/>
    </location>
</feature>
<dbReference type="SMART" id="SM00220">
    <property type="entry name" value="S_TKc"/>
    <property type="match status" value="1"/>
</dbReference>
<comment type="caution">
    <text evidence="8">The sequence shown here is derived from an EMBL/GenBank/DDBJ whole genome shotgun (WGS) entry which is preliminary data.</text>
</comment>
<dbReference type="Proteomes" id="UP001189429">
    <property type="component" value="Unassembled WGS sequence"/>
</dbReference>
<keyword evidence="5" id="KW-0067">ATP-binding</keyword>
<dbReference type="InterPro" id="IPR008271">
    <property type="entry name" value="Ser/Thr_kinase_AS"/>
</dbReference>
<organism evidence="8 9">
    <name type="scientific">Prorocentrum cordatum</name>
    <dbReference type="NCBI Taxonomy" id="2364126"/>
    <lineage>
        <taxon>Eukaryota</taxon>
        <taxon>Sar</taxon>
        <taxon>Alveolata</taxon>
        <taxon>Dinophyceae</taxon>
        <taxon>Prorocentrales</taxon>
        <taxon>Prorocentraceae</taxon>
        <taxon>Prorocentrum</taxon>
    </lineage>
</organism>
<dbReference type="PANTHER" id="PTHR24349">
    <property type="entry name" value="SERINE/THREONINE-PROTEIN KINASE"/>
    <property type="match status" value="1"/>
</dbReference>
<evidence type="ECO:0000259" key="7">
    <source>
        <dbReference type="PROSITE" id="PS50011"/>
    </source>
</evidence>
<dbReference type="PROSITE" id="PS00108">
    <property type="entry name" value="PROTEIN_KINASE_ST"/>
    <property type="match status" value="1"/>
</dbReference>
<keyword evidence="4" id="KW-0418">Kinase</keyword>
<reference evidence="8" key="1">
    <citation type="submission" date="2023-10" db="EMBL/GenBank/DDBJ databases">
        <authorList>
            <person name="Chen Y."/>
            <person name="Shah S."/>
            <person name="Dougan E. K."/>
            <person name="Thang M."/>
            <person name="Chan C."/>
        </authorList>
    </citation>
    <scope>NUCLEOTIDE SEQUENCE [LARGE SCALE GENOMIC DNA]</scope>
</reference>
<dbReference type="InterPro" id="IPR011009">
    <property type="entry name" value="Kinase-like_dom_sf"/>
</dbReference>
<dbReference type="Gene3D" id="1.10.510.10">
    <property type="entry name" value="Transferase(Phosphotransferase) domain 1"/>
    <property type="match status" value="1"/>
</dbReference>
<dbReference type="Gene3D" id="3.30.200.20">
    <property type="entry name" value="Phosphorylase Kinase, domain 1"/>
    <property type="match status" value="1"/>
</dbReference>
<keyword evidence="1" id="KW-0723">Serine/threonine-protein kinase</keyword>
<evidence type="ECO:0000313" key="9">
    <source>
        <dbReference type="Proteomes" id="UP001189429"/>
    </source>
</evidence>
<dbReference type="InterPro" id="IPR000719">
    <property type="entry name" value="Prot_kinase_dom"/>
</dbReference>
<feature type="region of interest" description="Disordered" evidence="6">
    <location>
        <begin position="1"/>
        <end position="30"/>
    </location>
</feature>
<evidence type="ECO:0000256" key="5">
    <source>
        <dbReference type="ARBA" id="ARBA00022840"/>
    </source>
</evidence>
<name>A0ABN9XC55_9DINO</name>
<evidence type="ECO:0000256" key="3">
    <source>
        <dbReference type="ARBA" id="ARBA00022741"/>
    </source>
</evidence>
<proteinExistence type="predicted"/>
<dbReference type="PROSITE" id="PS50011">
    <property type="entry name" value="PROTEIN_KINASE_DOM"/>
    <property type="match status" value="1"/>
</dbReference>
<keyword evidence="3" id="KW-0547">Nucleotide-binding</keyword>
<dbReference type="SUPFAM" id="SSF56112">
    <property type="entry name" value="Protein kinase-like (PK-like)"/>
    <property type="match status" value="1"/>
</dbReference>
<dbReference type="EMBL" id="CAUYUJ010020051">
    <property type="protein sequence ID" value="CAK0895500.1"/>
    <property type="molecule type" value="Genomic_DNA"/>
</dbReference>
<evidence type="ECO:0000256" key="4">
    <source>
        <dbReference type="ARBA" id="ARBA00022777"/>
    </source>
</evidence>
<keyword evidence="2" id="KW-0808">Transferase</keyword>
<dbReference type="InterPro" id="IPR050205">
    <property type="entry name" value="CDPK_Ser/Thr_kinases"/>
</dbReference>